<dbReference type="PANTHER" id="PTHR46670:SF3">
    <property type="entry name" value="ENDONUCLEASE_EXONUCLEASE_PHOSPHATASE DOMAIN-CONTAINING PROTEIN"/>
    <property type="match status" value="1"/>
</dbReference>
<dbReference type="GeneID" id="122149031"/>
<name>A0A9R0BFX3_CYPCA</name>
<dbReference type="KEGG" id="ccar:122149031"/>
<dbReference type="RefSeq" id="XP_042634119.1">
    <property type="nucleotide sequence ID" value="XM_042778185.1"/>
</dbReference>
<evidence type="ECO:0000259" key="1">
    <source>
        <dbReference type="Pfam" id="PF03372"/>
    </source>
</evidence>
<dbReference type="Pfam" id="PF03372">
    <property type="entry name" value="Exo_endo_phos"/>
    <property type="match status" value="1"/>
</dbReference>
<feature type="domain" description="Endonuclease/exonuclease/phosphatase" evidence="1">
    <location>
        <begin position="25"/>
        <end position="207"/>
    </location>
</feature>
<dbReference type="GO" id="GO:0003824">
    <property type="term" value="F:catalytic activity"/>
    <property type="evidence" value="ECO:0007669"/>
    <property type="project" value="InterPro"/>
</dbReference>
<accession>A0A9R0BFX3</accession>
<proteinExistence type="predicted"/>
<organism evidence="2">
    <name type="scientific">Cyprinus carpio</name>
    <name type="common">Common carp</name>
    <dbReference type="NCBI Taxonomy" id="7962"/>
    <lineage>
        <taxon>Eukaryota</taxon>
        <taxon>Metazoa</taxon>
        <taxon>Chordata</taxon>
        <taxon>Craniata</taxon>
        <taxon>Vertebrata</taxon>
        <taxon>Euteleostomi</taxon>
        <taxon>Actinopterygii</taxon>
        <taxon>Neopterygii</taxon>
        <taxon>Teleostei</taxon>
        <taxon>Ostariophysi</taxon>
        <taxon>Cypriniformes</taxon>
        <taxon>Cyprinidae</taxon>
        <taxon>Cyprininae</taxon>
        <taxon>Cyprinus</taxon>
    </lineage>
</organism>
<evidence type="ECO:0000313" key="2">
    <source>
        <dbReference type="RefSeq" id="XP_042634119.1"/>
    </source>
</evidence>
<dbReference type="OrthoDB" id="419189at2759"/>
<dbReference type="AlphaFoldDB" id="A0A9R0BFX3"/>
<dbReference type="PANTHER" id="PTHR46670">
    <property type="entry name" value="ENDO/EXONUCLEASE/PHOSPHATASE DOMAIN-CONTAINING PROTEIN"/>
    <property type="match status" value="1"/>
</dbReference>
<reference evidence="2" key="1">
    <citation type="submission" date="2025-08" db="UniProtKB">
        <authorList>
            <consortium name="RefSeq"/>
        </authorList>
    </citation>
    <scope>IDENTIFICATION</scope>
    <source>
        <tissue evidence="2">Muscle</tissue>
    </source>
</reference>
<gene>
    <name evidence="2" type="primary">LOC122149031</name>
</gene>
<sequence>MPRCPTGQRALPVHCARQTRFALLNARSISNKGLYLGDLFTNGSLDFMALTETWQREQEYYHLNELCPPDCSVLGTPRVARRGGGLALIHRNCFRCRLTKSEPFNSFELQMTKVGNTDFFYCILIYRPPGPAQKFLDEFSDFLSTIIKLDKVLILGDFNFHIDDPFCNAASEFLTLTDSFNLKQHVSGPTHKKGHTLDLVFSFGLDINCLNVVDIHVTDHCCIYFNVSCNVVSDAHTVVSKRRIINQKVIENFSDFFQPKFFEDYTDAEPLVNHFNDHCLSALDIVAPVKHKTTSPKNPCPWLNEEIASSRRICRKVERLWKSTNLEVHRLHLKELIVFLNEMMKQARSKYFF</sequence>
<protein>
    <submittedName>
        <fullName evidence="2">Uncharacterized protein LOC122149031</fullName>
    </submittedName>
</protein>
<dbReference type="InterPro" id="IPR005135">
    <property type="entry name" value="Endo/exonuclease/phosphatase"/>
</dbReference>
<dbReference type="Proteomes" id="UP001155660">
    <property type="component" value="Chromosome A20"/>
</dbReference>